<dbReference type="GO" id="GO:0005634">
    <property type="term" value="C:nucleus"/>
    <property type="evidence" value="ECO:0007669"/>
    <property type="project" value="UniProtKB-SubCell"/>
</dbReference>
<dbReference type="InterPro" id="IPR011257">
    <property type="entry name" value="DNA_glycosylase"/>
</dbReference>
<dbReference type="InterPro" id="IPR003265">
    <property type="entry name" value="HhH-GPD_domain"/>
</dbReference>
<evidence type="ECO:0000259" key="4">
    <source>
        <dbReference type="Pfam" id="PF00730"/>
    </source>
</evidence>
<keyword evidence="2" id="KW-0539">Nucleus</keyword>
<evidence type="ECO:0000256" key="3">
    <source>
        <dbReference type="SAM" id="MobiDB-lite"/>
    </source>
</evidence>
<dbReference type="GO" id="GO:0003824">
    <property type="term" value="F:catalytic activity"/>
    <property type="evidence" value="ECO:0007669"/>
    <property type="project" value="InterPro"/>
</dbReference>
<proteinExistence type="predicted"/>
<evidence type="ECO:0000256" key="2">
    <source>
        <dbReference type="ARBA" id="ARBA00023242"/>
    </source>
</evidence>
<comment type="subcellular location">
    <subcellularLocation>
        <location evidence="1">Nucleus</location>
    </subcellularLocation>
</comment>
<dbReference type="STRING" id="1745343.A0A2J6Q0N8"/>
<dbReference type="OrthoDB" id="10265068at2759"/>
<dbReference type="GO" id="GO:0003677">
    <property type="term" value="F:DNA binding"/>
    <property type="evidence" value="ECO:0007669"/>
    <property type="project" value="InterPro"/>
</dbReference>
<name>A0A2J6Q0N8_9HELO</name>
<feature type="compositionally biased region" description="Low complexity" evidence="3">
    <location>
        <begin position="242"/>
        <end position="253"/>
    </location>
</feature>
<dbReference type="GO" id="GO:0006285">
    <property type="term" value="P:base-excision repair, AP site formation"/>
    <property type="evidence" value="ECO:0007669"/>
    <property type="project" value="UniProtKB-ARBA"/>
</dbReference>
<protein>
    <submittedName>
        <fullName evidence="5">DNA glycosylase</fullName>
    </submittedName>
</protein>
<accession>A0A2J6Q0N8</accession>
<reference evidence="5 6" key="1">
    <citation type="submission" date="2016-05" db="EMBL/GenBank/DDBJ databases">
        <title>A degradative enzymes factory behind the ericoid mycorrhizal symbiosis.</title>
        <authorList>
            <consortium name="DOE Joint Genome Institute"/>
            <person name="Martino E."/>
            <person name="Morin E."/>
            <person name="Grelet G."/>
            <person name="Kuo A."/>
            <person name="Kohler A."/>
            <person name="Daghino S."/>
            <person name="Barry K."/>
            <person name="Choi C."/>
            <person name="Cichocki N."/>
            <person name="Clum A."/>
            <person name="Copeland A."/>
            <person name="Hainaut M."/>
            <person name="Haridas S."/>
            <person name="Labutti K."/>
            <person name="Lindquist E."/>
            <person name="Lipzen A."/>
            <person name="Khouja H.-R."/>
            <person name="Murat C."/>
            <person name="Ohm R."/>
            <person name="Olson A."/>
            <person name="Spatafora J."/>
            <person name="Veneault-Fourrey C."/>
            <person name="Henrissat B."/>
            <person name="Grigoriev I."/>
            <person name="Martin F."/>
            <person name="Perotto S."/>
        </authorList>
    </citation>
    <scope>NUCLEOTIDE SEQUENCE [LARGE SCALE GENOMIC DNA]</scope>
    <source>
        <strain evidence="5 6">UAMH 7357</strain>
    </source>
</reference>
<keyword evidence="6" id="KW-1185">Reference proteome</keyword>
<evidence type="ECO:0000313" key="5">
    <source>
        <dbReference type="EMBL" id="PMD19736.1"/>
    </source>
</evidence>
<feature type="domain" description="HhH-GPD" evidence="4">
    <location>
        <begin position="44"/>
        <end position="124"/>
    </location>
</feature>
<evidence type="ECO:0000313" key="6">
    <source>
        <dbReference type="Proteomes" id="UP000235672"/>
    </source>
</evidence>
<feature type="region of interest" description="Disordered" evidence="3">
    <location>
        <begin position="242"/>
        <end position="275"/>
    </location>
</feature>
<organism evidence="5 6">
    <name type="scientific">Hyaloscypha hepaticicola</name>
    <dbReference type="NCBI Taxonomy" id="2082293"/>
    <lineage>
        <taxon>Eukaryota</taxon>
        <taxon>Fungi</taxon>
        <taxon>Dikarya</taxon>
        <taxon>Ascomycota</taxon>
        <taxon>Pezizomycotina</taxon>
        <taxon>Leotiomycetes</taxon>
        <taxon>Helotiales</taxon>
        <taxon>Hyaloscyphaceae</taxon>
        <taxon>Hyaloscypha</taxon>
    </lineage>
</organism>
<dbReference type="Gene3D" id="1.10.340.30">
    <property type="entry name" value="Hypothetical protein, domain 2"/>
    <property type="match status" value="1"/>
</dbReference>
<dbReference type="PANTHER" id="PTHR15074:SF0">
    <property type="entry name" value="METHYL-CPG-BINDING DOMAIN PROTEIN 4-LIKE PROTEIN"/>
    <property type="match status" value="1"/>
</dbReference>
<dbReference type="SUPFAM" id="SSF48150">
    <property type="entry name" value="DNA-glycosylase"/>
    <property type="match status" value="1"/>
</dbReference>
<gene>
    <name evidence="5" type="ORF">NA56DRAFT_575169</name>
</gene>
<dbReference type="AlphaFoldDB" id="A0A2J6Q0N8"/>
<dbReference type="Pfam" id="PF00730">
    <property type="entry name" value="HhH-GPD"/>
    <property type="match status" value="1"/>
</dbReference>
<dbReference type="PANTHER" id="PTHR15074">
    <property type="entry name" value="METHYL-CPG-BINDING PROTEIN"/>
    <property type="match status" value="1"/>
</dbReference>
<sequence length="275" mass="31776">RSPGKTISCIPFPPLSAPHFGLIQEKLAHDPFRLLIAITFLIRTHGKHAIPVFFELMEKYPTPESLMAADLEEIVPIIRHLGLQNQRANTYQMYAKIWLENPPTKGKRYPVRGYPNPESARDVKKGEILDDDDERHAWEIGHMTQGPYAVDSWRIFCRDRLRGEADSWNGEGRGEGFQPEWMRVLPQDKELRAYLRWMWLKEGFEWHPFSGEKEVARPELMRAAIEGRIAWDDQGGMQILDEPMSLSPDLLDSSPEKSQVSTPRVRSEDMEDELA</sequence>
<dbReference type="InterPro" id="IPR045138">
    <property type="entry name" value="MeCP2/MBD4"/>
</dbReference>
<feature type="non-terminal residue" evidence="5">
    <location>
        <position position="1"/>
    </location>
</feature>
<evidence type="ECO:0000256" key="1">
    <source>
        <dbReference type="ARBA" id="ARBA00004123"/>
    </source>
</evidence>
<dbReference type="EMBL" id="KZ613488">
    <property type="protein sequence ID" value="PMD19736.1"/>
    <property type="molecule type" value="Genomic_DNA"/>
</dbReference>
<dbReference type="Proteomes" id="UP000235672">
    <property type="component" value="Unassembled WGS sequence"/>
</dbReference>